<dbReference type="AlphaFoldDB" id="A0A0M0K2J6"/>
<evidence type="ECO:0000313" key="2">
    <source>
        <dbReference type="EMBL" id="KOO32608.1"/>
    </source>
</evidence>
<dbReference type="Pfam" id="PF04832">
    <property type="entry name" value="SOUL"/>
    <property type="match status" value="1"/>
</dbReference>
<gene>
    <name evidence="2" type="ORF">Ctob_009781</name>
</gene>
<organism evidence="2 3">
    <name type="scientific">Chrysochromulina tobinii</name>
    <dbReference type="NCBI Taxonomy" id="1460289"/>
    <lineage>
        <taxon>Eukaryota</taxon>
        <taxon>Haptista</taxon>
        <taxon>Haptophyta</taxon>
        <taxon>Prymnesiophyceae</taxon>
        <taxon>Prymnesiales</taxon>
        <taxon>Chrysochromulinaceae</taxon>
        <taxon>Chrysochromulina</taxon>
    </lineage>
</organism>
<accession>A0A0M0K2J6</accession>
<keyword evidence="3" id="KW-1185">Reference proteome</keyword>
<proteinExistence type="inferred from homology"/>
<sequence length="197" mass="22328">MLLYLLFFAALIIGFVISTRRHFGSILPPYRADGQHGVLQVRRYPRLVVAEVRVSGNAQQALSTGSKLLNKYFREEQIARFALPLLAEKVDAADAIWTMAALLPMELSAAPAPRNKAIQLKELAPQRVFARHFHGSVADDDRLARQKAEMLPLVNDLCRRLECTKLSTVVVMHRYPWWFPSLFRVSDLMVRVTDDAA</sequence>
<dbReference type="Gene3D" id="3.20.80.10">
    <property type="entry name" value="Regulatory factor, effector binding domain"/>
    <property type="match status" value="1"/>
</dbReference>
<dbReference type="InterPro" id="IPR011256">
    <property type="entry name" value="Reg_factor_effector_dom_sf"/>
</dbReference>
<dbReference type="SUPFAM" id="SSF55136">
    <property type="entry name" value="Probable bacterial effector-binding domain"/>
    <property type="match status" value="1"/>
</dbReference>
<comment type="caution">
    <text evidence="2">The sequence shown here is derived from an EMBL/GenBank/DDBJ whole genome shotgun (WGS) entry which is preliminary data.</text>
</comment>
<evidence type="ECO:0000256" key="1">
    <source>
        <dbReference type="ARBA" id="ARBA00009817"/>
    </source>
</evidence>
<dbReference type="InterPro" id="IPR006917">
    <property type="entry name" value="SOUL_heme-bd"/>
</dbReference>
<reference evidence="3" key="1">
    <citation type="journal article" date="2015" name="PLoS Genet.">
        <title>Genome Sequence and Transcriptome Analyses of Chrysochromulina tobin: Metabolic Tools for Enhanced Algal Fitness in the Prominent Order Prymnesiales (Haptophyceae).</title>
        <authorList>
            <person name="Hovde B.T."/>
            <person name="Deodato C.R."/>
            <person name="Hunsperger H.M."/>
            <person name="Ryken S.A."/>
            <person name="Yost W."/>
            <person name="Jha R.K."/>
            <person name="Patterson J."/>
            <person name="Monnat R.J. Jr."/>
            <person name="Barlow S.B."/>
            <person name="Starkenburg S.R."/>
            <person name="Cattolico R.A."/>
        </authorList>
    </citation>
    <scope>NUCLEOTIDE SEQUENCE</scope>
    <source>
        <strain evidence="3">CCMP291</strain>
    </source>
</reference>
<evidence type="ECO:0000313" key="3">
    <source>
        <dbReference type="Proteomes" id="UP000037460"/>
    </source>
</evidence>
<comment type="similarity">
    <text evidence="1">Belongs to the HEBP family.</text>
</comment>
<protein>
    <submittedName>
        <fullName evidence="2">Soul heme-binding protein</fullName>
    </submittedName>
</protein>
<name>A0A0M0K2J6_9EUKA</name>
<dbReference type="EMBL" id="JWZX01001727">
    <property type="protein sequence ID" value="KOO32608.1"/>
    <property type="molecule type" value="Genomic_DNA"/>
</dbReference>
<dbReference type="Proteomes" id="UP000037460">
    <property type="component" value="Unassembled WGS sequence"/>
</dbReference>